<accession>A0ABV5K6W8</accession>
<evidence type="ECO:0000313" key="1">
    <source>
        <dbReference type="EMBL" id="MFB9311803.1"/>
    </source>
</evidence>
<dbReference type="Gene3D" id="3.40.50.1240">
    <property type="entry name" value="Phosphoglycerate mutase-like"/>
    <property type="match status" value="1"/>
</dbReference>
<dbReference type="CDD" id="cd07067">
    <property type="entry name" value="HP_PGM_like"/>
    <property type="match status" value="1"/>
</dbReference>
<proteinExistence type="predicted"/>
<dbReference type="Pfam" id="PF00300">
    <property type="entry name" value="His_Phos_1"/>
    <property type="match status" value="1"/>
</dbReference>
<dbReference type="SMART" id="SM00855">
    <property type="entry name" value="PGAM"/>
    <property type="match status" value="1"/>
</dbReference>
<organism evidence="1 2">
    <name type="scientific">Nocardioides plantarum</name>
    <dbReference type="NCBI Taxonomy" id="29299"/>
    <lineage>
        <taxon>Bacteria</taxon>
        <taxon>Bacillati</taxon>
        <taxon>Actinomycetota</taxon>
        <taxon>Actinomycetes</taxon>
        <taxon>Propionibacteriales</taxon>
        <taxon>Nocardioidaceae</taxon>
        <taxon>Nocardioides</taxon>
    </lineage>
</organism>
<dbReference type="InterPro" id="IPR050275">
    <property type="entry name" value="PGM_Phosphatase"/>
</dbReference>
<comment type="caution">
    <text evidence="1">The sequence shown here is derived from an EMBL/GenBank/DDBJ whole genome shotgun (WGS) entry which is preliminary data.</text>
</comment>
<dbReference type="InterPro" id="IPR029033">
    <property type="entry name" value="His_PPase_superfam"/>
</dbReference>
<dbReference type="PANTHER" id="PTHR48100:SF62">
    <property type="entry name" value="GLUCOSYL-3-PHOSPHOGLYCERATE PHOSPHATASE"/>
    <property type="match status" value="1"/>
</dbReference>
<dbReference type="PANTHER" id="PTHR48100">
    <property type="entry name" value="BROAD-SPECIFICITY PHOSPHATASE YOR283W-RELATED"/>
    <property type="match status" value="1"/>
</dbReference>
<dbReference type="RefSeq" id="WP_170215459.1">
    <property type="nucleotide sequence ID" value="NZ_JBHMDG010000002.1"/>
</dbReference>
<protein>
    <submittedName>
        <fullName evidence="1">Histidine phosphatase family protein</fullName>
    </submittedName>
</protein>
<reference evidence="1 2" key="1">
    <citation type="submission" date="2024-09" db="EMBL/GenBank/DDBJ databases">
        <authorList>
            <person name="Sun Q."/>
            <person name="Mori K."/>
        </authorList>
    </citation>
    <scope>NUCLEOTIDE SEQUENCE [LARGE SCALE GENOMIC DNA]</scope>
    <source>
        <strain evidence="1 2">JCM 9626</strain>
    </source>
</reference>
<name>A0ABV5K6W8_9ACTN</name>
<dbReference type="SUPFAM" id="SSF53254">
    <property type="entry name" value="Phosphoglycerate mutase-like"/>
    <property type="match status" value="1"/>
</dbReference>
<evidence type="ECO:0000313" key="2">
    <source>
        <dbReference type="Proteomes" id="UP001589750"/>
    </source>
</evidence>
<dbReference type="EMBL" id="JBHMDG010000002">
    <property type="protein sequence ID" value="MFB9311803.1"/>
    <property type="molecule type" value="Genomic_DNA"/>
</dbReference>
<gene>
    <name evidence="1" type="ORF">ACFFRI_02000</name>
</gene>
<dbReference type="Proteomes" id="UP001589750">
    <property type="component" value="Unassembled WGS sequence"/>
</dbReference>
<dbReference type="InterPro" id="IPR013078">
    <property type="entry name" value="His_Pase_superF_clade-1"/>
</dbReference>
<keyword evidence="2" id="KW-1185">Reference proteome</keyword>
<sequence>MSEGRTLVLLRHGRTPWNHSGRIQGHADVELDDHGVAQAARTAPVLAALQPALIWSSDLLRARLTAAPLAEACGLPVTTDARLREFGFGPYEGLTHAALGASDPASHAAMRRGDYDQVTHAEPTDVVRARMLAVLTDLRDALSPGETGIAVSHGAAVRLATAAVLGWPDEQFRTLRGLDNCGWVVLHEHPADGVLRLAAYNRTVS</sequence>